<comment type="caution">
    <text evidence="2">The sequence shown here is derived from an EMBL/GenBank/DDBJ whole genome shotgun (WGS) entry which is preliminary data.</text>
</comment>
<feature type="transmembrane region" description="Helical" evidence="1">
    <location>
        <begin position="12"/>
        <end position="43"/>
    </location>
</feature>
<dbReference type="EMBL" id="LJJC01000015">
    <property type="protein sequence ID" value="KQL50437.1"/>
    <property type="molecule type" value="Genomic_DNA"/>
</dbReference>
<dbReference type="OrthoDB" id="9873470at2"/>
<keyword evidence="1" id="KW-0812">Transmembrane</keyword>
<keyword evidence="3" id="KW-1185">Reference proteome</keyword>
<evidence type="ECO:0000256" key="1">
    <source>
        <dbReference type="SAM" id="Phobius"/>
    </source>
</evidence>
<dbReference type="RefSeq" id="WP_055742046.1">
    <property type="nucleotide sequence ID" value="NZ_JAAIWL010000062.1"/>
</dbReference>
<dbReference type="PATRIC" id="fig|157838.3.peg.4938"/>
<evidence type="ECO:0000313" key="2">
    <source>
        <dbReference type="EMBL" id="KQL50437.1"/>
    </source>
</evidence>
<name>A0A0Q3WRN2_9BACI</name>
<gene>
    <name evidence="2" type="ORF">AN964_22520</name>
</gene>
<dbReference type="AlphaFoldDB" id="A0A0Q3WRN2"/>
<evidence type="ECO:0000313" key="3">
    <source>
        <dbReference type="Proteomes" id="UP000051888"/>
    </source>
</evidence>
<keyword evidence="1" id="KW-1133">Transmembrane helix</keyword>
<keyword evidence="1" id="KW-0472">Membrane</keyword>
<dbReference type="Proteomes" id="UP000051888">
    <property type="component" value="Unassembled WGS sequence"/>
</dbReference>
<accession>A0A0Q3WRN2</accession>
<proteinExistence type="predicted"/>
<protein>
    <submittedName>
        <fullName evidence="2">Uncharacterized protein</fullName>
    </submittedName>
</protein>
<sequence length="61" mass="6849">MEKHSIEIFMWVTAIFVASLLTFHSILLLFAFVFGMAACQVYLKTGIPSPSKITQQKEGDL</sequence>
<reference evidence="2 3" key="1">
    <citation type="submission" date="2015-09" db="EMBL/GenBank/DDBJ databases">
        <title>Genome sequencing project for genomic taxonomy and phylogenomics of Bacillus-like bacteria.</title>
        <authorList>
            <person name="Liu B."/>
            <person name="Wang J."/>
            <person name="Zhu Y."/>
            <person name="Liu G."/>
            <person name="Chen Q."/>
            <person name="Chen Z."/>
            <person name="Lan J."/>
            <person name="Che J."/>
            <person name="Ge C."/>
            <person name="Shi H."/>
            <person name="Pan Z."/>
            <person name="Liu X."/>
        </authorList>
    </citation>
    <scope>NUCLEOTIDE SEQUENCE [LARGE SCALE GENOMIC DNA]</scope>
    <source>
        <strain evidence="2 3">LMG 18435</strain>
    </source>
</reference>
<organism evidence="2 3">
    <name type="scientific">Heyndrickxia shackletonii</name>
    <dbReference type="NCBI Taxonomy" id="157838"/>
    <lineage>
        <taxon>Bacteria</taxon>
        <taxon>Bacillati</taxon>
        <taxon>Bacillota</taxon>
        <taxon>Bacilli</taxon>
        <taxon>Bacillales</taxon>
        <taxon>Bacillaceae</taxon>
        <taxon>Heyndrickxia</taxon>
    </lineage>
</organism>